<dbReference type="PROSITE" id="PS50994">
    <property type="entry name" value="INTEGRASE"/>
    <property type="match status" value="1"/>
</dbReference>
<dbReference type="SUPFAM" id="SSF53098">
    <property type="entry name" value="Ribonuclease H-like"/>
    <property type="match status" value="1"/>
</dbReference>
<dbReference type="InterPro" id="IPR036875">
    <property type="entry name" value="Znf_CCHC_sf"/>
</dbReference>
<evidence type="ECO:0000313" key="3">
    <source>
        <dbReference type="EMBL" id="KAA0054988.1"/>
    </source>
</evidence>
<dbReference type="OrthoDB" id="2640446at2759"/>
<dbReference type="Pfam" id="PF07727">
    <property type="entry name" value="RVT_2"/>
    <property type="match status" value="2"/>
</dbReference>
<evidence type="ECO:0000313" key="4">
    <source>
        <dbReference type="Proteomes" id="UP000321393"/>
    </source>
</evidence>
<dbReference type="InterPro" id="IPR001584">
    <property type="entry name" value="Integrase_cat-core"/>
</dbReference>
<dbReference type="GO" id="GO:0008270">
    <property type="term" value="F:zinc ion binding"/>
    <property type="evidence" value="ECO:0007669"/>
    <property type="project" value="InterPro"/>
</dbReference>
<feature type="domain" description="Integrase catalytic" evidence="2">
    <location>
        <begin position="446"/>
        <end position="514"/>
    </location>
</feature>
<dbReference type="CDD" id="cd09272">
    <property type="entry name" value="RNase_HI_RT_Ty1"/>
    <property type="match status" value="1"/>
</dbReference>
<dbReference type="InterPro" id="IPR012337">
    <property type="entry name" value="RNaseH-like_sf"/>
</dbReference>
<comment type="caution">
    <text evidence="3">The sequence shown here is derived from an EMBL/GenBank/DDBJ whole genome shotgun (WGS) entry which is preliminary data.</text>
</comment>
<proteinExistence type="predicted"/>
<dbReference type="InterPro" id="IPR025724">
    <property type="entry name" value="GAG-pre-integrase_dom"/>
</dbReference>
<dbReference type="SUPFAM" id="SSF56672">
    <property type="entry name" value="DNA/RNA polymerases"/>
    <property type="match status" value="1"/>
</dbReference>
<dbReference type="GO" id="GO:0015074">
    <property type="term" value="P:DNA integration"/>
    <property type="evidence" value="ECO:0007669"/>
    <property type="project" value="InterPro"/>
</dbReference>
<sequence length="1010" mass="116652">MTTTKFEIENFDGNRDFTSWTKRITAILGSQKALKASEDPKELPATLTKSERETLEEVAYNTLIMNITDNVLRQVIEETIAFTNEFKKLTNAFNQTGEKLGAESEAAILINSIHDTYKEVKIALKYGREIITVNLVITALKSEELELKTENKTSNAAESLFPKGKNSFRKNSNKNQRSSRDKPALKCFICHKGHFKRNCPDRGKNFRRDENRRYRPYGREDFNRNRNYQREDRRRGREHGRDHGPVGNEAFEYTELLTTTNKRTMEIKTEEEDWVLDSGCTYHMTSKKNWLSARHVPKLKRNLISLGMLDDLGCFIYIERGFMKVERQGRVILNSRKVEDLYTVKNVIKPKYALISETEKENELELWHQRLSHISEKGLTELQKHGLIQTRGVKRLGFCEHCIFGKSKRLKFSKGEHHTKATLDYVHGDLWGPARTHSWGGSRHRTVAYTPQQNGVAERMNRTLMERVRCMISEAKISENFWAEALATATYTVTRSLCVSIDMKTPEERWTGATPKLSNLKPFGCTTYVYIKQSKIEPRALKYCRANSSTETIEDEPDSYEDALYSKHRNQWKEAMNDELNSLYKNDTWELVEKPHKKSIIPCKWVFKKKMIDDLNDKVKIKARLVAKGFKQKEGVDYNEIFSPVVKHTCIRILLTIVACENLKLEQLDVTTAFLHGSLEEEIFMEQPKGFEVKGKKELVCKLNRSLYDPCVYYKKLTEGDYIYILLYVDDMLLAGRDPTKLKEIKAQLSAEFDMKDLGAAKKILGIEILRDRNNNELSLTQKTYTNKATGSLMYLMVCTRLDLAHSSSLVSRYMGNPSKIHWEATKWVFRYLVGTENRGLLYKPPKDSKLRVRGFVDADFAGDPYKRRSLTGFAFTLGENLISWKSNLQSVVALSTTEAKFIVVSEAVKEAMWLRGIVSELGYQQEAIELMCDNQSVIHLTKNQQYHDRTKHIDVKLHFVRDIIEKGVVKILKVKSEENAADFLTKALPKSKFEQCLNLLNVVDLNKVE</sequence>
<dbReference type="PANTHER" id="PTHR11439:SF491">
    <property type="entry name" value="INTEGRASE CATALYTIC DOMAIN-CONTAINING PROTEIN"/>
    <property type="match status" value="1"/>
</dbReference>
<organism evidence="3 4">
    <name type="scientific">Cucumis melo var. makuwa</name>
    <name type="common">Oriental melon</name>
    <dbReference type="NCBI Taxonomy" id="1194695"/>
    <lineage>
        <taxon>Eukaryota</taxon>
        <taxon>Viridiplantae</taxon>
        <taxon>Streptophyta</taxon>
        <taxon>Embryophyta</taxon>
        <taxon>Tracheophyta</taxon>
        <taxon>Spermatophyta</taxon>
        <taxon>Magnoliopsida</taxon>
        <taxon>eudicotyledons</taxon>
        <taxon>Gunneridae</taxon>
        <taxon>Pentapetalae</taxon>
        <taxon>rosids</taxon>
        <taxon>fabids</taxon>
        <taxon>Cucurbitales</taxon>
        <taxon>Cucurbitaceae</taxon>
        <taxon>Benincaseae</taxon>
        <taxon>Cucumis</taxon>
    </lineage>
</organism>
<dbReference type="PANTHER" id="PTHR11439">
    <property type="entry name" value="GAG-POL-RELATED RETROTRANSPOSON"/>
    <property type="match status" value="1"/>
</dbReference>
<gene>
    <name evidence="3" type="ORF">E6C27_scaffold43052G001360</name>
</gene>
<accession>A0A5A7UJ23</accession>
<dbReference type="AlphaFoldDB" id="A0A5A7UJ23"/>
<name>A0A5A7UJ23_CUCMM</name>
<dbReference type="GO" id="GO:0003676">
    <property type="term" value="F:nucleic acid binding"/>
    <property type="evidence" value="ECO:0007669"/>
    <property type="project" value="InterPro"/>
</dbReference>
<reference evidence="3 4" key="1">
    <citation type="submission" date="2019-08" db="EMBL/GenBank/DDBJ databases">
        <title>Draft genome sequences of two oriental melons (Cucumis melo L. var makuwa).</title>
        <authorList>
            <person name="Kwon S.-Y."/>
        </authorList>
    </citation>
    <scope>NUCLEOTIDE SEQUENCE [LARGE SCALE GENOMIC DNA]</scope>
    <source>
        <strain evidence="4">cv. SW 3</strain>
        <tissue evidence="3">Leaf</tissue>
    </source>
</reference>
<dbReference type="Proteomes" id="UP000321393">
    <property type="component" value="Unassembled WGS sequence"/>
</dbReference>
<feature type="compositionally biased region" description="Basic and acidic residues" evidence="1">
    <location>
        <begin position="217"/>
        <end position="244"/>
    </location>
</feature>
<protein>
    <recommendedName>
        <fullName evidence="2">Integrase catalytic domain-containing protein</fullName>
    </recommendedName>
</protein>
<feature type="region of interest" description="Disordered" evidence="1">
    <location>
        <begin position="217"/>
        <end position="245"/>
    </location>
</feature>
<evidence type="ECO:0000256" key="1">
    <source>
        <dbReference type="SAM" id="MobiDB-lite"/>
    </source>
</evidence>
<dbReference type="Gene3D" id="3.30.420.10">
    <property type="entry name" value="Ribonuclease H-like superfamily/Ribonuclease H"/>
    <property type="match status" value="1"/>
</dbReference>
<dbReference type="InterPro" id="IPR013103">
    <property type="entry name" value="RVT_2"/>
</dbReference>
<dbReference type="InterPro" id="IPR036397">
    <property type="entry name" value="RNaseH_sf"/>
</dbReference>
<evidence type="ECO:0000259" key="2">
    <source>
        <dbReference type="PROSITE" id="PS50994"/>
    </source>
</evidence>
<dbReference type="SUPFAM" id="SSF57756">
    <property type="entry name" value="Retrovirus zinc finger-like domains"/>
    <property type="match status" value="1"/>
</dbReference>
<dbReference type="InterPro" id="IPR043502">
    <property type="entry name" value="DNA/RNA_pol_sf"/>
</dbReference>
<dbReference type="EMBL" id="SSTE01008633">
    <property type="protein sequence ID" value="KAA0054988.1"/>
    <property type="molecule type" value="Genomic_DNA"/>
</dbReference>
<dbReference type="Pfam" id="PF13976">
    <property type="entry name" value="gag_pre-integrs"/>
    <property type="match status" value="1"/>
</dbReference>
<feature type="region of interest" description="Disordered" evidence="1">
    <location>
        <begin position="149"/>
        <end position="180"/>
    </location>
</feature>